<feature type="region of interest" description="Disordered" evidence="1">
    <location>
        <begin position="249"/>
        <end position="274"/>
    </location>
</feature>
<reference evidence="2 3" key="2">
    <citation type="submission" date="2020-03" db="EMBL/GenBank/DDBJ databases">
        <authorList>
            <person name="Ichikawa N."/>
            <person name="Kimura A."/>
            <person name="Kitahashi Y."/>
            <person name="Uohara A."/>
        </authorList>
    </citation>
    <scope>NUCLEOTIDE SEQUENCE [LARGE SCALE GENOMIC DNA]</scope>
    <source>
        <strain evidence="2 3">NBRC 108639</strain>
    </source>
</reference>
<dbReference type="EMBL" id="BLPF01000001">
    <property type="protein sequence ID" value="GFJ77859.1"/>
    <property type="molecule type" value="Genomic_DNA"/>
</dbReference>
<protein>
    <submittedName>
        <fullName evidence="2">Uncharacterized protein</fullName>
    </submittedName>
</protein>
<accession>A0A6V8K6W3</accession>
<evidence type="ECO:0000313" key="2">
    <source>
        <dbReference type="EMBL" id="GFJ77859.1"/>
    </source>
</evidence>
<evidence type="ECO:0000256" key="1">
    <source>
        <dbReference type="SAM" id="MobiDB-lite"/>
    </source>
</evidence>
<dbReference type="AntiFam" id="ANF00178">
    <property type="entry name" value="Shadow ORF (opposite dhbF)"/>
</dbReference>
<organism evidence="2 3">
    <name type="scientific">Phytohabitans houttuyneae</name>
    <dbReference type="NCBI Taxonomy" id="1076126"/>
    <lineage>
        <taxon>Bacteria</taxon>
        <taxon>Bacillati</taxon>
        <taxon>Actinomycetota</taxon>
        <taxon>Actinomycetes</taxon>
        <taxon>Micromonosporales</taxon>
        <taxon>Micromonosporaceae</taxon>
    </lineage>
</organism>
<keyword evidence="3" id="KW-1185">Reference proteome</keyword>
<sequence length="411" mass="45516">MIQRDRHHRLRRDTRLDQAVAELVGPTIQLRIRQLDTAVADHRDRVRSRRHTTGEQLQHRPSRHRRTRLIPADQQPLTLSGLQHLDRVQRHVGGGGDGVEHAGEAPHERLDGLEVEQVRGGDERPAEPGRAPLAVEHLADGQVKIKLCRYRCPVPRGGRVGGVAHRAPGVLDGQHDLKQRVPGQRTGRREVLDEAFEGNVLVFEGTEAGLADPVEDLPKLGVAGQVGADHQRVDEEPDQVVHAFVSTAGDREADRDVRAGAEAGQRHREGGLQHHERGYALGPCQVGEALVHVGGHVQRYPMATVGGHRRPRAVVRQGQLFRHAGEGLPPVADLPGQHAVRVLLVAEQLALPQRVVRVLHLQRVPVRRGAVQPGRVRGRHVPPQRGHRPAVSRDVVHQQHQDVVVRRDLKQ</sequence>
<gene>
    <name evidence="2" type="ORF">Phou_020390</name>
</gene>
<feature type="compositionally biased region" description="Basic residues" evidence="1">
    <location>
        <begin position="376"/>
        <end position="390"/>
    </location>
</feature>
<evidence type="ECO:0000313" key="3">
    <source>
        <dbReference type="Proteomes" id="UP000482800"/>
    </source>
</evidence>
<feature type="region of interest" description="Disordered" evidence="1">
    <location>
        <begin position="370"/>
        <end position="399"/>
    </location>
</feature>
<name>A0A6V8K6W3_9ACTN</name>
<proteinExistence type="predicted"/>
<dbReference type="Proteomes" id="UP000482800">
    <property type="component" value="Unassembled WGS sequence"/>
</dbReference>
<reference evidence="2 3" key="1">
    <citation type="submission" date="2020-03" db="EMBL/GenBank/DDBJ databases">
        <title>Whole genome shotgun sequence of Phytohabitans houttuyneae NBRC 108639.</title>
        <authorList>
            <person name="Komaki H."/>
            <person name="Tamura T."/>
        </authorList>
    </citation>
    <scope>NUCLEOTIDE SEQUENCE [LARGE SCALE GENOMIC DNA]</scope>
    <source>
        <strain evidence="2 3">NBRC 108639</strain>
    </source>
</reference>
<comment type="caution">
    <text evidence="2">The sequence shown here is derived from an EMBL/GenBank/DDBJ whole genome shotgun (WGS) entry which is preliminary data.</text>
</comment>
<feature type="region of interest" description="Disordered" evidence="1">
    <location>
        <begin position="42"/>
        <end position="64"/>
    </location>
</feature>
<dbReference type="AlphaFoldDB" id="A0A6V8K6W3"/>